<dbReference type="InterPro" id="IPR010752">
    <property type="entry name" value="DUF1329"/>
</dbReference>
<reference evidence="2" key="2">
    <citation type="submission" date="2020-09" db="EMBL/GenBank/DDBJ databases">
        <authorList>
            <person name="Sun Q."/>
            <person name="Zhou Y."/>
        </authorList>
    </citation>
    <scope>NUCLEOTIDE SEQUENCE</scope>
    <source>
        <strain evidence="2">CGMCC 1.15725</strain>
    </source>
</reference>
<dbReference type="CDD" id="cd16329">
    <property type="entry name" value="LolA_like"/>
    <property type="match status" value="1"/>
</dbReference>
<gene>
    <name evidence="2" type="ORF">GCM10011611_57920</name>
</gene>
<dbReference type="EMBL" id="BMJQ01000020">
    <property type="protein sequence ID" value="GGF43937.1"/>
    <property type="molecule type" value="Genomic_DNA"/>
</dbReference>
<dbReference type="AlphaFoldDB" id="A0A8J3E6F6"/>
<protein>
    <recommendedName>
        <fullName evidence="4">DUF1329 domain-containing protein</fullName>
    </recommendedName>
</protein>
<sequence length="450" mass="49592">MRKNSTAALGAALTATLLLAGAAEAGISPQEAAKLGHELTPFGAEKAGNKDGSIPAWDGGLTKALVPSTGPLPADQYPNEKPLFVIDQKNVAQYAGKLSEGQKALIAKYPDYHLTVYPSHRTFAAPQWVYDNDLKNAVNGQLGDNGQSVKGVYGGTPFPMPKSGIELYWNHTLRYVSPSNSYRIQNFTGNSDGSVTMTVSAIDNHQSPYYEQDGSADKWDGEYAFGRLQNVGPAFKAGEMLVIRDSVDPSTPRQAWQYLVGQRRVRRAPTVGYDTPDFVASGANYFDEVFGFWGAPDRYDWKLIGKQEIYVPYNDNAFFQLPSAQALTAHFPNADKLRWELHRVWVVELSLASGKRHVVPKKRVYFDEDSYAALMTDGYDADGKLWRTAYMLPLNVADGGYDFIDTTIVHNLQAGTYSAIEVFNDGYYKNVAPRPDSFFTGDSLASEGVR</sequence>
<organism evidence="2 3">
    <name type="scientific">Aliidongia dinghuensis</name>
    <dbReference type="NCBI Taxonomy" id="1867774"/>
    <lineage>
        <taxon>Bacteria</taxon>
        <taxon>Pseudomonadati</taxon>
        <taxon>Pseudomonadota</taxon>
        <taxon>Alphaproteobacteria</taxon>
        <taxon>Rhodospirillales</taxon>
        <taxon>Dongiaceae</taxon>
        <taxon>Aliidongia</taxon>
    </lineage>
</organism>
<evidence type="ECO:0000313" key="3">
    <source>
        <dbReference type="Proteomes" id="UP000646365"/>
    </source>
</evidence>
<accession>A0A8J3E6F6</accession>
<keyword evidence="1" id="KW-0732">Signal</keyword>
<evidence type="ECO:0008006" key="4">
    <source>
        <dbReference type="Google" id="ProtNLM"/>
    </source>
</evidence>
<feature type="signal peptide" evidence="1">
    <location>
        <begin position="1"/>
        <end position="25"/>
    </location>
</feature>
<dbReference type="Pfam" id="PF07044">
    <property type="entry name" value="DUF1329"/>
    <property type="match status" value="1"/>
</dbReference>
<feature type="chain" id="PRO_5035301502" description="DUF1329 domain-containing protein" evidence="1">
    <location>
        <begin position="26"/>
        <end position="450"/>
    </location>
</feature>
<name>A0A8J3E6F6_9PROT</name>
<evidence type="ECO:0000313" key="2">
    <source>
        <dbReference type="EMBL" id="GGF43937.1"/>
    </source>
</evidence>
<dbReference type="RefSeq" id="WP_189051674.1">
    <property type="nucleotide sequence ID" value="NZ_BMJQ01000020.1"/>
</dbReference>
<dbReference type="Gene3D" id="2.50.20.10">
    <property type="entry name" value="Lipoprotein localisation LolA/LolB/LppX"/>
    <property type="match status" value="1"/>
</dbReference>
<dbReference type="Proteomes" id="UP000646365">
    <property type="component" value="Unassembled WGS sequence"/>
</dbReference>
<proteinExistence type="predicted"/>
<keyword evidence="3" id="KW-1185">Reference proteome</keyword>
<reference evidence="2" key="1">
    <citation type="journal article" date="2014" name="Int. J. Syst. Evol. Microbiol.">
        <title>Complete genome sequence of Corynebacterium casei LMG S-19264T (=DSM 44701T), isolated from a smear-ripened cheese.</title>
        <authorList>
            <consortium name="US DOE Joint Genome Institute (JGI-PGF)"/>
            <person name="Walter F."/>
            <person name="Albersmeier A."/>
            <person name="Kalinowski J."/>
            <person name="Ruckert C."/>
        </authorList>
    </citation>
    <scope>NUCLEOTIDE SEQUENCE</scope>
    <source>
        <strain evidence="2">CGMCC 1.15725</strain>
    </source>
</reference>
<comment type="caution">
    <text evidence="2">The sequence shown here is derived from an EMBL/GenBank/DDBJ whole genome shotgun (WGS) entry which is preliminary data.</text>
</comment>
<evidence type="ECO:0000256" key="1">
    <source>
        <dbReference type="SAM" id="SignalP"/>
    </source>
</evidence>